<dbReference type="Gene3D" id="1.10.287.130">
    <property type="match status" value="1"/>
</dbReference>
<reference evidence="14" key="1">
    <citation type="journal article" date="2020" name="Microbiol. Resour. Announc.">
        <title>Draft Genome Sequences of Thiorhodococcus mannitoliphagus and Thiorhodococcus minor, Purple Sulfur Photosynthetic Bacteria in the Gammaproteobacterial Family Chromatiaceae.</title>
        <authorList>
            <person name="Aviles F.A."/>
            <person name="Meyer T.E."/>
            <person name="Kyndt J.A."/>
        </authorList>
    </citation>
    <scope>NUCLEOTIDE SEQUENCE [LARGE SCALE GENOMIC DNA]</scope>
    <source>
        <strain evidence="14">DSM 18266</strain>
    </source>
</reference>
<dbReference type="Gene3D" id="3.30.450.20">
    <property type="entry name" value="PAS domain"/>
    <property type="match status" value="1"/>
</dbReference>
<dbReference type="InterPro" id="IPR003661">
    <property type="entry name" value="HisK_dim/P_dom"/>
</dbReference>
<dbReference type="InterPro" id="IPR003594">
    <property type="entry name" value="HATPase_dom"/>
</dbReference>
<gene>
    <name evidence="13" type="ORF">G3480_04865</name>
</gene>
<dbReference type="GO" id="GO:0007234">
    <property type="term" value="P:osmosensory signaling via phosphorelay pathway"/>
    <property type="evidence" value="ECO:0007669"/>
    <property type="project" value="TreeGrafter"/>
</dbReference>
<name>A0A6P1DQ17_9GAMM</name>
<dbReference type="Gene3D" id="3.30.565.10">
    <property type="entry name" value="Histidine kinase-like ATPase, C-terminal domain"/>
    <property type="match status" value="1"/>
</dbReference>
<evidence type="ECO:0000256" key="5">
    <source>
        <dbReference type="ARBA" id="ARBA00022679"/>
    </source>
</evidence>
<evidence type="ECO:0000259" key="12">
    <source>
        <dbReference type="PROSITE" id="PS50885"/>
    </source>
</evidence>
<dbReference type="Pfam" id="PF02518">
    <property type="entry name" value="HATPase_c"/>
    <property type="match status" value="1"/>
</dbReference>
<evidence type="ECO:0000259" key="11">
    <source>
        <dbReference type="PROSITE" id="PS50109"/>
    </source>
</evidence>
<dbReference type="CDD" id="cd06225">
    <property type="entry name" value="HAMP"/>
    <property type="match status" value="1"/>
</dbReference>
<comment type="subcellular location">
    <subcellularLocation>
        <location evidence="2">Membrane</location>
    </subcellularLocation>
</comment>
<evidence type="ECO:0000256" key="2">
    <source>
        <dbReference type="ARBA" id="ARBA00004370"/>
    </source>
</evidence>
<dbReference type="InterPro" id="IPR005467">
    <property type="entry name" value="His_kinase_dom"/>
</dbReference>
<dbReference type="SMART" id="SM00387">
    <property type="entry name" value="HATPase_c"/>
    <property type="match status" value="1"/>
</dbReference>
<dbReference type="SMART" id="SM00388">
    <property type="entry name" value="HisKA"/>
    <property type="match status" value="1"/>
</dbReference>
<dbReference type="InterPro" id="IPR050351">
    <property type="entry name" value="BphY/WalK/GraS-like"/>
</dbReference>
<keyword evidence="10" id="KW-1133">Transmembrane helix</keyword>
<dbReference type="Proteomes" id="UP000471640">
    <property type="component" value="Unassembled WGS sequence"/>
</dbReference>
<dbReference type="RefSeq" id="WP_164652551.1">
    <property type="nucleotide sequence ID" value="NZ_JAAIJR010000013.1"/>
</dbReference>
<keyword evidence="8" id="KW-0067">ATP-binding</keyword>
<feature type="transmembrane region" description="Helical" evidence="10">
    <location>
        <begin position="39"/>
        <end position="66"/>
    </location>
</feature>
<comment type="caution">
    <text evidence="13">The sequence shown here is derived from an EMBL/GenBank/DDBJ whole genome shotgun (WGS) entry which is preliminary data.</text>
</comment>
<dbReference type="InterPro" id="IPR036890">
    <property type="entry name" value="HATPase_C_sf"/>
</dbReference>
<dbReference type="Pfam" id="PF00512">
    <property type="entry name" value="HisKA"/>
    <property type="match status" value="1"/>
</dbReference>
<feature type="transmembrane region" description="Helical" evidence="10">
    <location>
        <begin position="276"/>
        <end position="298"/>
    </location>
</feature>
<dbReference type="PANTHER" id="PTHR42878:SF7">
    <property type="entry name" value="SENSOR HISTIDINE KINASE GLRK"/>
    <property type="match status" value="1"/>
</dbReference>
<dbReference type="GO" id="GO:0005524">
    <property type="term" value="F:ATP binding"/>
    <property type="evidence" value="ECO:0007669"/>
    <property type="project" value="UniProtKB-KW"/>
</dbReference>
<dbReference type="EMBL" id="JAAIJR010000013">
    <property type="protein sequence ID" value="NEX19650.1"/>
    <property type="molecule type" value="Genomic_DNA"/>
</dbReference>
<dbReference type="InterPro" id="IPR035965">
    <property type="entry name" value="PAS-like_dom_sf"/>
</dbReference>
<keyword evidence="4" id="KW-0597">Phosphoprotein</keyword>
<dbReference type="Pfam" id="PF00672">
    <property type="entry name" value="HAMP"/>
    <property type="match status" value="1"/>
</dbReference>
<dbReference type="CDD" id="cd00082">
    <property type="entry name" value="HisKA"/>
    <property type="match status" value="1"/>
</dbReference>
<dbReference type="EC" id="2.7.13.3" evidence="3"/>
<keyword evidence="5" id="KW-0808">Transferase</keyword>
<evidence type="ECO:0000313" key="14">
    <source>
        <dbReference type="Proteomes" id="UP000471640"/>
    </source>
</evidence>
<organism evidence="13 14">
    <name type="scientific">Thiorhodococcus mannitoliphagus</name>
    <dbReference type="NCBI Taxonomy" id="329406"/>
    <lineage>
        <taxon>Bacteria</taxon>
        <taxon>Pseudomonadati</taxon>
        <taxon>Pseudomonadota</taxon>
        <taxon>Gammaproteobacteria</taxon>
        <taxon>Chromatiales</taxon>
        <taxon>Chromatiaceae</taxon>
        <taxon>Thiorhodococcus</taxon>
    </lineage>
</organism>
<sequence length="728" mass="80156">MSWRRGLGTVPVAILIIGLFIVLVLMRDAVQNSETLSRAFVPLLFMVMAGLLVLAVLVVVNVVKLVKRYRRQAAGSRLTARIVVLFALISLLPVGVVYYFSLGFLLRGIDSWFDVKIGRAMQDALVLNQASLDLNQRLLGKITEQLLAGIEDRSATAIALSLNSLRRQAGAIELTVYSDAGRVLATANEDPTQLVPNHAEREIQQGVRAGTNYVGLENGPGDELVVRTLVQDPRGRPMLLQAIFPTSSRISELSLHLEEAYNRYTELAYLRKSLKLSFSLTLSLVLLFGLMAALIAAFHTARRLVAPVADIARATRSIAEGDYEQQIALPRHDDELTFLVASFNAMSRRIASARDTAARSKQAVETQRNYLETILGRLSSGVVSLDEALKLRTANPAARTILSLQFAEDAGPTLEQMERDQPWLTPWTETLRRHIAAGQAWRAEVVLQRGEASQTLMCRGSPLPLPDTSQREHVVVFDDVTSLITAQRNAAWAEVARRLAHEIKNPLTPIQLSAERLRHKLLPKAEETDARVIDRATGTIIQQVEAMKTMVNDFSDYARTPQIQAAPLVFDTLAQEVLDLYRSAGTTALKIKLKAPGTLVRGDPLRLRQLIHNLIKNAQEALDGRVGGEILVGTGLHVDEESRALEFIVADNGPGFEAHLLDRLFEPYVTTKSKGTGLGLAIVKKIIEEHGGMIDAENTGQGALIRVRIPVWQAAEQATQGREQDKDS</sequence>
<dbReference type="InterPro" id="IPR036097">
    <property type="entry name" value="HisK_dim/P_sf"/>
</dbReference>
<feature type="domain" description="HAMP" evidence="12">
    <location>
        <begin position="302"/>
        <end position="355"/>
    </location>
</feature>
<dbReference type="Gene3D" id="6.10.340.10">
    <property type="match status" value="1"/>
</dbReference>
<dbReference type="AlphaFoldDB" id="A0A6P1DQ17"/>
<evidence type="ECO:0000256" key="1">
    <source>
        <dbReference type="ARBA" id="ARBA00000085"/>
    </source>
</evidence>
<keyword evidence="9" id="KW-0902">Two-component regulatory system</keyword>
<dbReference type="GO" id="GO:0016020">
    <property type="term" value="C:membrane"/>
    <property type="evidence" value="ECO:0007669"/>
    <property type="project" value="UniProtKB-SubCell"/>
</dbReference>
<protein>
    <recommendedName>
        <fullName evidence="3">histidine kinase</fullName>
        <ecNumber evidence="3">2.7.13.3</ecNumber>
    </recommendedName>
</protein>
<proteinExistence type="predicted"/>
<dbReference type="GO" id="GO:0000156">
    <property type="term" value="F:phosphorelay response regulator activity"/>
    <property type="evidence" value="ECO:0007669"/>
    <property type="project" value="TreeGrafter"/>
</dbReference>
<keyword evidence="7" id="KW-0418">Kinase</keyword>
<dbReference type="PROSITE" id="PS50885">
    <property type="entry name" value="HAMP"/>
    <property type="match status" value="1"/>
</dbReference>
<dbReference type="InterPro" id="IPR004358">
    <property type="entry name" value="Sig_transdc_His_kin-like_C"/>
</dbReference>
<dbReference type="SUPFAM" id="SSF158472">
    <property type="entry name" value="HAMP domain-like"/>
    <property type="match status" value="1"/>
</dbReference>
<dbReference type="SUPFAM" id="SSF47384">
    <property type="entry name" value="Homodimeric domain of signal transducing histidine kinase"/>
    <property type="match status" value="1"/>
</dbReference>
<evidence type="ECO:0000256" key="3">
    <source>
        <dbReference type="ARBA" id="ARBA00012438"/>
    </source>
</evidence>
<dbReference type="PRINTS" id="PR00344">
    <property type="entry name" value="BCTRLSENSOR"/>
</dbReference>
<feature type="transmembrane region" description="Helical" evidence="10">
    <location>
        <begin position="78"/>
        <end position="100"/>
    </location>
</feature>
<dbReference type="GO" id="GO:0030295">
    <property type="term" value="F:protein kinase activator activity"/>
    <property type="evidence" value="ECO:0007669"/>
    <property type="project" value="TreeGrafter"/>
</dbReference>
<evidence type="ECO:0000256" key="7">
    <source>
        <dbReference type="ARBA" id="ARBA00022777"/>
    </source>
</evidence>
<feature type="domain" description="Histidine kinase" evidence="11">
    <location>
        <begin position="498"/>
        <end position="713"/>
    </location>
</feature>
<evidence type="ECO:0000256" key="4">
    <source>
        <dbReference type="ARBA" id="ARBA00022553"/>
    </source>
</evidence>
<dbReference type="PIRSF" id="PIRSF037532">
    <property type="entry name" value="STHK_NtrY"/>
    <property type="match status" value="1"/>
</dbReference>
<evidence type="ECO:0000256" key="10">
    <source>
        <dbReference type="SAM" id="Phobius"/>
    </source>
</evidence>
<dbReference type="SMART" id="SM00304">
    <property type="entry name" value="HAMP"/>
    <property type="match status" value="1"/>
</dbReference>
<dbReference type="SUPFAM" id="SSF55785">
    <property type="entry name" value="PYP-like sensor domain (PAS domain)"/>
    <property type="match status" value="1"/>
</dbReference>
<keyword evidence="10" id="KW-0812">Transmembrane</keyword>
<evidence type="ECO:0000256" key="8">
    <source>
        <dbReference type="ARBA" id="ARBA00022840"/>
    </source>
</evidence>
<dbReference type="GO" id="GO:0000155">
    <property type="term" value="F:phosphorelay sensor kinase activity"/>
    <property type="evidence" value="ECO:0007669"/>
    <property type="project" value="InterPro"/>
</dbReference>
<dbReference type="PROSITE" id="PS50109">
    <property type="entry name" value="HIS_KIN"/>
    <property type="match status" value="1"/>
</dbReference>
<keyword evidence="6" id="KW-0547">Nucleotide-binding</keyword>
<dbReference type="InterPro" id="IPR003660">
    <property type="entry name" value="HAMP_dom"/>
</dbReference>
<reference evidence="13 14" key="2">
    <citation type="submission" date="2020-02" db="EMBL/GenBank/DDBJ databases">
        <title>Genome sequences of Thiorhodococcus mannitoliphagus and Thiorhodococcus minor, purple sulfur photosynthetic bacteria in the gammaproteobacterial family, Chromatiaceae.</title>
        <authorList>
            <person name="Aviles F.A."/>
            <person name="Meyer T.E."/>
            <person name="Kyndt J.A."/>
        </authorList>
    </citation>
    <scope>NUCLEOTIDE SEQUENCE [LARGE SCALE GENOMIC DNA]</scope>
    <source>
        <strain evidence="13 14">DSM 18266</strain>
    </source>
</reference>
<dbReference type="PANTHER" id="PTHR42878">
    <property type="entry name" value="TWO-COMPONENT HISTIDINE KINASE"/>
    <property type="match status" value="1"/>
</dbReference>
<comment type="catalytic activity">
    <reaction evidence="1">
        <text>ATP + protein L-histidine = ADP + protein N-phospho-L-histidine.</text>
        <dbReference type="EC" id="2.7.13.3"/>
    </reaction>
</comment>
<feature type="transmembrane region" description="Helical" evidence="10">
    <location>
        <begin position="7"/>
        <end position="27"/>
    </location>
</feature>
<dbReference type="InterPro" id="IPR017232">
    <property type="entry name" value="NtrY"/>
</dbReference>
<evidence type="ECO:0000313" key="13">
    <source>
        <dbReference type="EMBL" id="NEX19650.1"/>
    </source>
</evidence>
<keyword evidence="10" id="KW-0472">Membrane</keyword>
<accession>A0A6P1DQ17</accession>
<evidence type="ECO:0000256" key="6">
    <source>
        <dbReference type="ARBA" id="ARBA00022741"/>
    </source>
</evidence>
<keyword evidence="14" id="KW-1185">Reference proteome</keyword>
<dbReference type="SUPFAM" id="SSF55874">
    <property type="entry name" value="ATPase domain of HSP90 chaperone/DNA topoisomerase II/histidine kinase"/>
    <property type="match status" value="1"/>
</dbReference>
<evidence type="ECO:0000256" key="9">
    <source>
        <dbReference type="ARBA" id="ARBA00023012"/>
    </source>
</evidence>